<evidence type="ECO:0000256" key="7">
    <source>
        <dbReference type="RuleBase" id="RU364083"/>
    </source>
</evidence>
<dbReference type="SMART" id="SM00382">
    <property type="entry name" value="AAA"/>
    <property type="match status" value="1"/>
</dbReference>
<sequence length="358" mass="38531">MSVGPVPIVLSIDNVVKRYGSATAVAGISLDIRENEFFALLGPSGCGKTTLLRMLAGFETPTAGRILIDGVDVAPVPPNRRPVNLMFQSYALFPHMSVRANIAYGLEMEGLKRAEIKARVDAILETTHLAPLADRRPEQLSGGQRQRVALARALVKRPRVLLLDEPLGALDKKLREAMQIELKRLQHEVGITFVMVTHDQEEALVMADRMAVLKDGRLLQCDGPHAIYEQPADRFVADFIGVMNFADGTAAVDGLTAKDGTAIRGERPAGLAPGAAAVAAVRPERLKLGAEGADNRAAGRIEAVAYHGLDLQLHVRTALSPKPFLVRLTADAADRRPVAIGEDVVLGWSAADTRLFPA</sequence>
<accession>A0A1M7ZHZ3</accession>
<name>A0A1M7ZHZ3_9HYPH</name>
<dbReference type="PANTHER" id="PTHR42781">
    <property type="entry name" value="SPERMIDINE/PUTRESCINE IMPORT ATP-BINDING PROTEIN POTA"/>
    <property type="match status" value="1"/>
</dbReference>
<organism evidence="9 10">
    <name type="scientific">Pseudoxanthobacter soli DSM 19599</name>
    <dbReference type="NCBI Taxonomy" id="1123029"/>
    <lineage>
        <taxon>Bacteria</taxon>
        <taxon>Pseudomonadati</taxon>
        <taxon>Pseudomonadota</taxon>
        <taxon>Alphaproteobacteria</taxon>
        <taxon>Hyphomicrobiales</taxon>
        <taxon>Segnochrobactraceae</taxon>
        <taxon>Pseudoxanthobacter</taxon>
    </lineage>
</organism>
<dbReference type="InterPro" id="IPR003439">
    <property type="entry name" value="ABC_transporter-like_ATP-bd"/>
</dbReference>
<dbReference type="SUPFAM" id="SSF52540">
    <property type="entry name" value="P-loop containing nucleoside triphosphate hydrolases"/>
    <property type="match status" value="1"/>
</dbReference>
<dbReference type="Gene3D" id="3.40.50.300">
    <property type="entry name" value="P-loop containing nucleotide triphosphate hydrolases"/>
    <property type="match status" value="1"/>
</dbReference>
<reference evidence="9 10" key="1">
    <citation type="submission" date="2016-12" db="EMBL/GenBank/DDBJ databases">
        <authorList>
            <person name="Song W.-J."/>
            <person name="Kurnit D.M."/>
        </authorList>
    </citation>
    <scope>NUCLEOTIDE SEQUENCE [LARGE SCALE GENOMIC DNA]</scope>
    <source>
        <strain evidence="9 10">DSM 19599</strain>
    </source>
</reference>
<dbReference type="InterPro" id="IPR008995">
    <property type="entry name" value="Mo/tungstate-bd_C_term_dom"/>
</dbReference>
<proteinExistence type="inferred from homology"/>
<keyword evidence="1 7" id="KW-0813">Transport</keyword>
<dbReference type="PROSITE" id="PS00211">
    <property type="entry name" value="ABC_TRANSPORTER_1"/>
    <property type="match status" value="1"/>
</dbReference>
<protein>
    <recommendedName>
        <fullName evidence="7">Spermidine/putrescine import ATP-binding protein PotA</fullName>
        <ecNumber evidence="7">7.6.2.11</ecNumber>
    </recommendedName>
</protein>
<dbReference type="EC" id="7.6.2.11" evidence="7"/>
<evidence type="ECO:0000256" key="5">
    <source>
        <dbReference type="ARBA" id="ARBA00022967"/>
    </source>
</evidence>
<comment type="subunit">
    <text evidence="7">The complex is composed of two ATP-binding proteins (PotA), two transmembrane proteins (PotB and PotC) and a solute-binding protein (PotD).</text>
</comment>
<keyword evidence="2 7" id="KW-1003">Cell membrane</keyword>
<dbReference type="STRING" id="1123029.SAMN02745172_01712"/>
<dbReference type="GO" id="GO:0016887">
    <property type="term" value="F:ATP hydrolysis activity"/>
    <property type="evidence" value="ECO:0007669"/>
    <property type="project" value="InterPro"/>
</dbReference>
<feature type="domain" description="ABC transporter" evidence="8">
    <location>
        <begin position="10"/>
        <end position="240"/>
    </location>
</feature>
<dbReference type="Pfam" id="PF08402">
    <property type="entry name" value="TOBE_2"/>
    <property type="match status" value="1"/>
</dbReference>
<dbReference type="RefSeq" id="WP_210215416.1">
    <property type="nucleotide sequence ID" value="NZ_FRXO01000003.1"/>
</dbReference>
<dbReference type="Pfam" id="PF00005">
    <property type="entry name" value="ABC_tran"/>
    <property type="match status" value="1"/>
</dbReference>
<dbReference type="GO" id="GO:0015417">
    <property type="term" value="F:ABC-type polyamine transporter activity"/>
    <property type="evidence" value="ECO:0007669"/>
    <property type="project" value="UniProtKB-EC"/>
</dbReference>
<dbReference type="GO" id="GO:0005524">
    <property type="term" value="F:ATP binding"/>
    <property type="evidence" value="ECO:0007669"/>
    <property type="project" value="UniProtKB-KW"/>
</dbReference>
<dbReference type="EMBL" id="FRXO01000003">
    <property type="protein sequence ID" value="SHO64442.1"/>
    <property type="molecule type" value="Genomic_DNA"/>
</dbReference>
<comment type="catalytic activity">
    <reaction evidence="7">
        <text>ATP + H2O + polyamine-[polyamine-binding protein]Side 1 = ADP + phosphate + polyamineSide 2 + [polyamine-binding protein]Side 1.</text>
        <dbReference type="EC" id="7.6.2.11"/>
    </reaction>
</comment>
<dbReference type="NCBIfam" id="TIGR01187">
    <property type="entry name" value="potA"/>
    <property type="match status" value="1"/>
</dbReference>
<keyword evidence="3 7" id="KW-0547">Nucleotide-binding</keyword>
<dbReference type="PROSITE" id="PS50893">
    <property type="entry name" value="ABC_TRANSPORTER_2"/>
    <property type="match status" value="1"/>
</dbReference>
<dbReference type="PANTHER" id="PTHR42781:SF4">
    <property type="entry name" value="SPERMIDINE_PUTRESCINE IMPORT ATP-BINDING PROTEIN POTA"/>
    <property type="match status" value="1"/>
</dbReference>
<evidence type="ECO:0000256" key="1">
    <source>
        <dbReference type="ARBA" id="ARBA00022448"/>
    </source>
</evidence>
<evidence type="ECO:0000256" key="3">
    <source>
        <dbReference type="ARBA" id="ARBA00022741"/>
    </source>
</evidence>
<dbReference type="GO" id="GO:0015847">
    <property type="term" value="P:putrescine transport"/>
    <property type="evidence" value="ECO:0007669"/>
    <property type="project" value="UniProtKB-ARBA"/>
</dbReference>
<keyword evidence="6 7" id="KW-0472">Membrane</keyword>
<comment type="function">
    <text evidence="7">Part of the ABC transporter complex PotABCD involved in spermidine/putrescine import. Responsible for energy coupling to the transport system.</text>
</comment>
<evidence type="ECO:0000256" key="2">
    <source>
        <dbReference type="ARBA" id="ARBA00022475"/>
    </source>
</evidence>
<dbReference type="InterPro" id="IPR050093">
    <property type="entry name" value="ABC_SmlMolc_Importer"/>
</dbReference>
<comment type="similarity">
    <text evidence="7">Belongs to the ABC transporter superfamily. Spermidine/putrescine importer (TC 3.A.1.11.1) family.</text>
</comment>
<evidence type="ECO:0000256" key="4">
    <source>
        <dbReference type="ARBA" id="ARBA00022840"/>
    </source>
</evidence>
<evidence type="ECO:0000259" key="8">
    <source>
        <dbReference type="PROSITE" id="PS50893"/>
    </source>
</evidence>
<evidence type="ECO:0000313" key="9">
    <source>
        <dbReference type="EMBL" id="SHO64442.1"/>
    </source>
</evidence>
<dbReference type="AlphaFoldDB" id="A0A1M7ZHZ3"/>
<dbReference type="SUPFAM" id="SSF50331">
    <property type="entry name" value="MOP-like"/>
    <property type="match status" value="1"/>
</dbReference>
<dbReference type="Proteomes" id="UP000186406">
    <property type="component" value="Unassembled WGS sequence"/>
</dbReference>
<dbReference type="FunFam" id="3.40.50.300:FF:000133">
    <property type="entry name" value="Spermidine/putrescine import ATP-binding protein PotA"/>
    <property type="match status" value="1"/>
</dbReference>
<dbReference type="InterPro" id="IPR017871">
    <property type="entry name" value="ABC_transporter-like_CS"/>
</dbReference>
<keyword evidence="5 7" id="KW-1278">Translocase</keyword>
<gene>
    <name evidence="7" type="primary">potA</name>
    <name evidence="9" type="ORF">SAMN02745172_01712</name>
</gene>
<dbReference type="InterPro" id="IPR013611">
    <property type="entry name" value="Transp-assoc_OB_typ2"/>
</dbReference>
<dbReference type="InterPro" id="IPR027417">
    <property type="entry name" value="P-loop_NTPase"/>
</dbReference>
<keyword evidence="10" id="KW-1185">Reference proteome</keyword>
<dbReference type="Gene3D" id="2.40.50.100">
    <property type="match status" value="1"/>
</dbReference>
<dbReference type="InterPro" id="IPR003593">
    <property type="entry name" value="AAA+_ATPase"/>
</dbReference>
<evidence type="ECO:0000313" key="10">
    <source>
        <dbReference type="Proteomes" id="UP000186406"/>
    </source>
</evidence>
<dbReference type="GO" id="GO:0043190">
    <property type="term" value="C:ATP-binding cassette (ABC) transporter complex"/>
    <property type="evidence" value="ECO:0007669"/>
    <property type="project" value="InterPro"/>
</dbReference>
<keyword evidence="4 7" id="KW-0067">ATP-binding</keyword>
<dbReference type="InterPro" id="IPR005893">
    <property type="entry name" value="PotA-like"/>
</dbReference>
<evidence type="ECO:0000256" key="6">
    <source>
        <dbReference type="ARBA" id="ARBA00023136"/>
    </source>
</evidence>